<organism evidence="2 3">
    <name type="scientific">Tanacetum coccineum</name>
    <dbReference type="NCBI Taxonomy" id="301880"/>
    <lineage>
        <taxon>Eukaryota</taxon>
        <taxon>Viridiplantae</taxon>
        <taxon>Streptophyta</taxon>
        <taxon>Embryophyta</taxon>
        <taxon>Tracheophyta</taxon>
        <taxon>Spermatophyta</taxon>
        <taxon>Magnoliopsida</taxon>
        <taxon>eudicotyledons</taxon>
        <taxon>Gunneridae</taxon>
        <taxon>Pentapetalae</taxon>
        <taxon>asterids</taxon>
        <taxon>campanulids</taxon>
        <taxon>Asterales</taxon>
        <taxon>Asteraceae</taxon>
        <taxon>Asteroideae</taxon>
        <taxon>Anthemideae</taxon>
        <taxon>Anthemidinae</taxon>
        <taxon>Tanacetum</taxon>
    </lineage>
</organism>
<proteinExistence type="predicted"/>
<name>A0ABQ5H6T9_9ASTR</name>
<feature type="compositionally biased region" description="Basic and acidic residues" evidence="1">
    <location>
        <begin position="268"/>
        <end position="292"/>
    </location>
</feature>
<evidence type="ECO:0000313" key="2">
    <source>
        <dbReference type="EMBL" id="GJT83601.1"/>
    </source>
</evidence>
<reference evidence="2" key="1">
    <citation type="journal article" date="2022" name="Int. J. Mol. Sci.">
        <title>Draft Genome of Tanacetum Coccineum: Genomic Comparison of Closely Related Tanacetum-Family Plants.</title>
        <authorList>
            <person name="Yamashiro T."/>
            <person name="Shiraishi A."/>
            <person name="Nakayama K."/>
            <person name="Satake H."/>
        </authorList>
    </citation>
    <scope>NUCLEOTIDE SEQUENCE</scope>
</reference>
<dbReference type="EMBL" id="BQNB010019277">
    <property type="protein sequence ID" value="GJT83601.1"/>
    <property type="molecule type" value="Genomic_DNA"/>
</dbReference>
<dbReference type="Proteomes" id="UP001151760">
    <property type="component" value="Unassembled WGS sequence"/>
</dbReference>
<keyword evidence="3" id="KW-1185">Reference proteome</keyword>
<sequence length="292" mass="33085">MGDENQPRTLGDYSRPSHKGYRNTIELLEGDNVVPLRSDTIRLVMDSFQGVKKFPHHGIDLWLQVQIFYDHVIQSAMQAIDYSASGKLRDKSTEESWELIEDLALYDNEKSRLSSLGTQLKHQQDEVINKLNTLWKIVSGKFNNAPTYDIAKNSMVHTNVVSIDHQDSEALPNKGIIKTASKLFSPKYQAQSSLGEENRNSSSLKRVHFVNTITIVRKEDEPKETEILEFCAIDGDDHNLVVEAKKTIKKEPKVSNIIEEEGESSNTWKDDKASNLEDEACKHKSKVGEEGE</sequence>
<evidence type="ECO:0000313" key="3">
    <source>
        <dbReference type="Proteomes" id="UP001151760"/>
    </source>
</evidence>
<accession>A0ABQ5H6T9</accession>
<evidence type="ECO:0000256" key="1">
    <source>
        <dbReference type="SAM" id="MobiDB-lite"/>
    </source>
</evidence>
<gene>
    <name evidence="2" type="ORF">Tco_1057943</name>
</gene>
<reference evidence="2" key="2">
    <citation type="submission" date="2022-01" db="EMBL/GenBank/DDBJ databases">
        <authorList>
            <person name="Yamashiro T."/>
            <person name="Shiraishi A."/>
            <person name="Satake H."/>
            <person name="Nakayama K."/>
        </authorList>
    </citation>
    <scope>NUCLEOTIDE SEQUENCE</scope>
</reference>
<protein>
    <submittedName>
        <fullName evidence="2">Uncharacterized protein</fullName>
    </submittedName>
</protein>
<feature type="region of interest" description="Disordered" evidence="1">
    <location>
        <begin position="254"/>
        <end position="292"/>
    </location>
</feature>
<comment type="caution">
    <text evidence="2">The sequence shown here is derived from an EMBL/GenBank/DDBJ whole genome shotgun (WGS) entry which is preliminary data.</text>
</comment>